<evidence type="ECO:0000256" key="1">
    <source>
        <dbReference type="SAM" id="Phobius"/>
    </source>
</evidence>
<dbReference type="EMBL" id="SSHH01000001">
    <property type="protein sequence ID" value="TIX51501.1"/>
    <property type="molecule type" value="Genomic_DNA"/>
</dbReference>
<dbReference type="InterPro" id="IPR032809">
    <property type="entry name" value="Put_HupE_UreJ"/>
</dbReference>
<feature type="transmembrane region" description="Helical" evidence="1">
    <location>
        <begin position="239"/>
        <end position="258"/>
    </location>
</feature>
<dbReference type="OrthoDB" id="9808870at2"/>
<feature type="transmembrane region" description="Helical" evidence="1">
    <location>
        <begin position="270"/>
        <end position="294"/>
    </location>
</feature>
<comment type="caution">
    <text evidence="3">The sequence shown here is derived from an EMBL/GenBank/DDBJ whole genome shotgun (WGS) entry which is preliminary data.</text>
</comment>
<gene>
    <name evidence="3" type="ORF">E5222_03330</name>
</gene>
<keyword evidence="4" id="KW-1185">Reference proteome</keyword>
<dbReference type="Pfam" id="PF13795">
    <property type="entry name" value="HupE_UreJ_2"/>
    <property type="match status" value="1"/>
</dbReference>
<evidence type="ECO:0000313" key="4">
    <source>
        <dbReference type="Proteomes" id="UP000309389"/>
    </source>
</evidence>
<feature type="transmembrane region" description="Helical" evidence="1">
    <location>
        <begin position="182"/>
        <end position="204"/>
    </location>
</feature>
<organism evidence="3 4">
    <name type="scientific">Alteraurantiacibacter aquimixticola</name>
    <dbReference type="NCBI Taxonomy" id="2489173"/>
    <lineage>
        <taxon>Bacteria</taxon>
        <taxon>Pseudomonadati</taxon>
        <taxon>Pseudomonadota</taxon>
        <taxon>Alphaproteobacteria</taxon>
        <taxon>Sphingomonadales</taxon>
        <taxon>Erythrobacteraceae</taxon>
        <taxon>Alteraurantiacibacter</taxon>
    </lineage>
</organism>
<dbReference type="Proteomes" id="UP000309389">
    <property type="component" value="Unassembled WGS sequence"/>
</dbReference>
<sequence>MRRWRVQALASLLLAIVVALGAVPAQAHDARPASVLIRELPNDRFAMRVRAPGSVALDNRPIPVAPGGCTPVNLGAEDIGDVLSQAVVSCPGGVQGKRFGIAYPIYNPSLSTLFRLEQLDAPPLSALLPPSETSWTIPERASVLEVVGDYFRLGVQHILGGLDHLLFVTGLLLVAGTFRRSLIALTGFTLAHSITLALSTLNLVRLPAPPVEAVIALSILFLAVEIVRGRKDSLTFRYPALVATLFGLLHGFGFAGVLREIGIPQTEIAAALLAFNVGVEAGQVAFVLLALALYALVRRAMSGLDLAGQRDPGPAIRQLCAYGMGMVAVFWLVQRMESFA</sequence>
<keyword evidence="1" id="KW-0472">Membrane</keyword>
<feature type="signal peptide" evidence="2">
    <location>
        <begin position="1"/>
        <end position="27"/>
    </location>
</feature>
<feature type="transmembrane region" description="Helical" evidence="1">
    <location>
        <begin position="154"/>
        <end position="175"/>
    </location>
</feature>
<reference evidence="3 4" key="1">
    <citation type="submission" date="2019-04" db="EMBL/GenBank/DDBJ databases">
        <title>Altererythrobacter aquimixticola sp. nov., isolated from sediment of junction between the ocean and a freshwater spring.</title>
        <authorList>
            <person name="Yoon J.-H."/>
        </authorList>
    </citation>
    <scope>NUCLEOTIDE SEQUENCE [LARGE SCALE GENOMIC DNA]</scope>
    <source>
        <strain evidence="3 4">SSKS-13</strain>
    </source>
</reference>
<feature type="transmembrane region" description="Helical" evidence="1">
    <location>
        <begin position="210"/>
        <end position="227"/>
    </location>
</feature>
<evidence type="ECO:0000313" key="3">
    <source>
        <dbReference type="EMBL" id="TIX51501.1"/>
    </source>
</evidence>
<keyword evidence="2" id="KW-0732">Signal</keyword>
<feature type="chain" id="PRO_5020571863" evidence="2">
    <location>
        <begin position="28"/>
        <end position="340"/>
    </location>
</feature>
<name>A0A4T3F400_9SPHN</name>
<keyword evidence="1" id="KW-1133">Transmembrane helix</keyword>
<evidence type="ECO:0000256" key="2">
    <source>
        <dbReference type="SAM" id="SignalP"/>
    </source>
</evidence>
<keyword evidence="1" id="KW-0812">Transmembrane</keyword>
<proteinExistence type="predicted"/>
<dbReference type="AlphaFoldDB" id="A0A4T3F400"/>
<protein>
    <submittedName>
        <fullName evidence="3">HupE/UreJ family protein</fullName>
    </submittedName>
</protein>
<accession>A0A4T3F400</accession>